<evidence type="ECO:0008006" key="3">
    <source>
        <dbReference type="Google" id="ProtNLM"/>
    </source>
</evidence>
<evidence type="ECO:0000313" key="1">
    <source>
        <dbReference type="EMBL" id="KAK4706769.1"/>
    </source>
</evidence>
<sequence>MVDATGVWFVPLHLRGHAREWWRTFLRSRPIGSPTEEQDMFSSAFKDYFILWRMREESLLRFERLV</sequence>
<protein>
    <recommendedName>
        <fullName evidence="3">Retrotransposon gag domain-containing protein</fullName>
    </recommendedName>
</protein>
<organism evidence="1 2">
    <name type="scientific">Solanum pinnatisectum</name>
    <name type="common">tansyleaf nightshade</name>
    <dbReference type="NCBI Taxonomy" id="50273"/>
    <lineage>
        <taxon>Eukaryota</taxon>
        <taxon>Viridiplantae</taxon>
        <taxon>Streptophyta</taxon>
        <taxon>Embryophyta</taxon>
        <taxon>Tracheophyta</taxon>
        <taxon>Spermatophyta</taxon>
        <taxon>Magnoliopsida</taxon>
        <taxon>eudicotyledons</taxon>
        <taxon>Gunneridae</taxon>
        <taxon>Pentapetalae</taxon>
        <taxon>asterids</taxon>
        <taxon>lamiids</taxon>
        <taxon>Solanales</taxon>
        <taxon>Solanaceae</taxon>
        <taxon>Solanoideae</taxon>
        <taxon>Solaneae</taxon>
        <taxon>Solanum</taxon>
    </lineage>
</organism>
<dbReference type="AlphaFoldDB" id="A0AAV9K0C0"/>
<keyword evidence="2" id="KW-1185">Reference proteome</keyword>
<comment type="caution">
    <text evidence="1">The sequence shown here is derived from an EMBL/GenBank/DDBJ whole genome shotgun (WGS) entry which is preliminary data.</text>
</comment>
<dbReference type="Proteomes" id="UP001311915">
    <property type="component" value="Unassembled WGS sequence"/>
</dbReference>
<reference evidence="1 2" key="1">
    <citation type="submission" date="2023-10" db="EMBL/GenBank/DDBJ databases">
        <title>Genome-Wide Identification Analysis in wild type Solanum Pinnatisectum Reveals Some Genes Defensing Phytophthora Infestans.</title>
        <authorList>
            <person name="Sun C."/>
        </authorList>
    </citation>
    <scope>NUCLEOTIDE SEQUENCE [LARGE SCALE GENOMIC DNA]</scope>
    <source>
        <strain evidence="1">LQN</strain>
        <tissue evidence="1">Leaf</tissue>
    </source>
</reference>
<proteinExistence type="predicted"/>
<name>A0AAV9K0C0_9SOLN</name>
<dbReference type="EMBL" id="JAWPEI010000051">
    <property type="protein sequence ID" value="KAK4706769.1"/>
    <property type="molecule type" value="Genomic_DNA"/>
</dbReference>
<evidence type="ECO:0000313" key="2">
    <source>
        <dbReference type="Proteomes" id="UP001311915"/>
    </source>
</evidence>
<gene>
    <name evidence="1" type="ORF">R3W88_033678</name>
</gene>
<accession>A0AAV9K0C0</accession>